<keyword evidence="13" id="KW-0206">Cytoskeleton</keyword>
<keyword evidence="11" id="KW-0446">Lipid-binding</keyword>
<dbReference type="InterPro" id="IPR057870">
    <property type="entry name" value="HR1_TOCA"/>
</dbReference>
<dbReference type="InterPro" id="IPR057871">
    <property type="entry name" value="HR1_CIP4_FNBP1L"/>
</dbReference>
<dbReference type="Gene3D" id="1.20.1270.60">
    <property type="entry name" value="Arfaptin homology (AH) domain/BAR domain"/>
    <property type="match status" value="1"/>
</dbReference>
<evidence type="ECO:0000256" key="10">
    <source>
        <dbReference type="ARBA" id="ARBA00023054"/>
    </source>
</evidence>
<dbReference type="GO" id="GO:0008289">
    <property type="term" value="F:lipid binding"/>
    <property type="evidence" value="ECO:0007669"/>
    <property type="project" value="UniProtKB-KW"/>
</dbReference>
<dbReference type="PANTHER" id="PTHR15735">
    <property type="entry name" value="FCH AND DOUBLE SH3 DOMAINS PROTEIN"/>
    <property type="match status" value="1"/>
</dbReference>
<organism evidence="21 22">
    <name type="scientific">Astatotilapia calliptera</name>
    <name type="common">Eastern happy</name>
    <name type="synonym">Chromis callipterus</name>
    <dbReference type="NCBI Taxonomy" id="8154"/>
    <lineage>
        <taxon>Eukaryota</taxon>
        <taxon>Metazoa</taxon>
        <taxon>Chordata</taxon>
        <taxon>Craniata</taxon>
        <taxon>Vertebrata</taxon>
        <taxon>Euteleostomi</taxon>
        <taxon>Actinopterygii</taxon>
        <taxon>Neopterygii</taxon>
        <taxon>Teleostei</taxon>
        <taxon>Neoteleostei</taxon>
        <taxon>Acanthomorphata</taxon>
        <taxon>Ovalentaria</taxon>
        <taxon>Cichlomorphae</taxon>
        <taxon>Cichliformes</taxon>
        <taxon>Cichlidae</taxon>
        <taxon>African cichlids</taxon>
        <taxon>Pseudocrenilabrinae</taxon>
        <taxon>Haplochromini</taxon>
        <taxon>Astatotilapia</taxon>
    </lineage>
</organism>
<evidence type="ECO:0000256" key="14">
    <source>
        <dbReference type="ARBA" id="ARBA00023228"/>
    </source>
</evidence>
<feature type="domain" description="F-BAR" evidence="19">
    <location>
        <begin position="1"/>
        <end position="265"/>
    </location>
</feature>
<evidence type="ECO:0000259" key="18">
    <source>
        <dbReference type="PROSITE" id="PS50002"/>
    </source>
</evidence>
<dbReference type="GO" id="GO:0007165">
    <property type="term" value="P:signal transduction"/>
    <property type="evidence" value="ECO:0007669"/>
    <property type="project" value="InterPro"/>
</dbReference>
<proteinExistence type="inferred from homology"/>
<dbReference type="GO" id="GO:0005886">
    <property type="term" value="C:plasma membrane"/>
    <property type="evidence" value="ECO:0007669"/>
    <property type="project" value="UniProtKB-SubCell"/>
</dbReference>
<evidence type="ECO:0000256" key="15">
    <source>
        <dbReference type="PROSITE-ProRule" id="PRU00192"/>
    </source>
</evidence>
<evidence type="ECO:0000313" key="21">
    <source>
        <dbReference type="Ensembl" id="ENSACLP00000045290.1"/>
    </source>
</evidence>
<dbReference type="CDD" id="cd07653">
    <property type="entry name" value="F-BAR_CIP4-like"/>
    <property type="match status" value="1"/>
</dbReference>
<feature type="domain" description="REM-1" evidence="20">
    <location>
        <begin position="344"/>
        <end position="421"/>
    </location>
</feature>
<dbReference type="Pfam" id="PF00611">
    <property type="entry name" value="FCH"/>
    <property type="match status" value="1"/>
</dbReference>
<dbReference type="GO" id="GO:0005938">
    <property type="term" value="C:cell cortex"/>
    <property type="evidence" value="ECO:0007669"/>
    <property type="project" value="UniProtKB-SubCell"/>
</dbReference>
<dbReference type="PROSITE" id="PS50002">
    <property type="entry name" value="SH3"/>
    <property type="match status" value="1"/>
</dbReference>
<dbReference type="InterPro" id="IPR001452">
    <property type="entry name" value="SH3_domain"/>
</dbReference>
<dbReference type="InterPro" id="IPR036028">
    <property type="entry name" value="SH3-like_dom_sf"/>
</dbReference>
<protein>
    <submittedName>
        <fullName evidence="21">Thyroid hormone receptor interactor 10</fullName>
    </submittedName>
</protein>
<keyword evidence="7" id="KW-1003">Cell membrane</keyword>
<dbReference type="Pfam" id="PF25610">
    <property type="entry name" value="HR1_TOCA"/>
    <property type="match status" value="1"/>
</dbReference>
<evidence type="ECO:0000256" key="5">
    <source>
        <dbReference type="ARBA" id="ARBA00009426"/>
    </source>
</evidence>
<evidence type="ECO:0000256" key="9">
    <source>
        <dbReference type="ARBA" id="ARBA00022583"/>
    </source>
</evidence>
<keyword evidence="14" id="KW-0458">Lysosome</keyword>
<evidence type="ECO:0000256" key="17">
    <source>
        <dbReference type="SAM" id="Coils"/>
    </source>
</evidence>
<dbReference type="SUPFAM" id="SSF103657">
    <property type="entry name" value="BAR/IMD domain-like"/>
    <property type="match status" value="1"/>
</dbReference>
<keyword evidence="9" id="KW-0254">Endocytosis</keyword>
<reference evidence="21 22" key="1">
    <citation type="submission" date="2018-05" db="EMBL/GenBank/DDBJ databases">
        <authorList>
            <person name="Datahose"/>
        </authorList>
    </citation>
    <scope>NUCLEOTIDE SEQUENCE</scope>
</reference>
<keyword evidence="8" id="KW-0963">Cytoplasm</keyword>
<dbReference type="Gene3D" id="2.30.30.40">
    <property type="entry name" value="SH3 Domains"/>
    <property type="match status" value="1"/>
</dbReference>
<dbReference type="CDD" id="cd11911">
    <property type="entry name" value="SH3_CIP4-like"/>
    <property type="match status" value="1"/>
</dbReference>
<dbReference type="Proteomes" id="UP000265100">
    <property type="component" value="Chromosome 6"/>
</dbReference>
<dbReference type="AlphaFoldDB" id="A0AAX7SNH2"/>
<dbReference type="InterPro" id="IPR031160">
    <property type="entry name" value="F_BAR_dom"/>
</dbReference>
<evidence type="ECO:0000256" key="3">
    <source>
        <dbReference type="ARBA" id="ARBA00004371"/>
    </source>
</evidence>
<feature type="coiled-coil region" evidence="17">
    <location>
        <begin position="351"/>
        <end position="385"/>
    </location>
</feature>
<evidence type="ECO:0000313" key="22">
    <source>
        <dbReference type="Proteomes" id="UP000265100"/>
    </source>
</evidence>
<dbReference type="CDD" id="cd11628">
    <property type="entry name" value="HR1_CIP4_FNBP1L"/>
    <property type="match status" value="1"/>
</dbReference>
<dbReference type="PROSITE" id="PS51741">
    <property type="entry name" value="F_BAR"/>
    <property type="match status" value="1"/>
</dbReference>
<name>A0AAX7SNH2_ASTCA</name>
<keyword evidence="6 15" id="KW-0728">SH3 domain</keyword>
<comment type="similarity">
    <text evidence="5">Belongs to the FNBP1 family.</text>
</comment>
<dbReference type="GeneTree" id="ENSGT00950000183047"/>
<evidence type="ECO:0000256" key="11">
    <source>
        <dbReference type="ARBA" id="ARBA00023121"/>
    </source>
</evidence>
<keyword evidence="22" id="KW-1185">Reference proteome</keyword>
<evidence type="ECO:0000256" key="7">
    <source>
        <dbReference type="ARBA" id="ARBA00022475"/>
    </source>
</evidence>
<dbReference type="InterPro" id="IPR027267">
    <property type="entry name" value="AH/BAR_dom_sf"/>
</dbReference>
<evidence type="ECO:0000256" key="6">
    <source>
        <dbReference type="ARBA" id="ARBA00022443"/>
    </source>
</evidence>
<dbReference type="FunFam" id="1.20.1270.60:FF:000002">
    <property type="entry name" value="Formin-binding protein 1-like isoform 1"/>
    <property type="match status" value="1"/>
</dbReference>
<dbReference type="Ensembl" id="ENSACLT00000051686.1">
    <property type="protein sequence ID" value="ENSACLP00000045290.1"/>
    <property type="gene ID" value="ENSACLG00000003466.2"/>
</dbReference>
<comment type="subcellular location">
    <subcellularLocation>
        <location evidence="1">Cell membrane</location>
    </subcellularLocation>
    <subcellularLocation>
        <location evidence="4">Cytoplasm</location>
        <location evidence="4">Cell cortex</location>
    </subcellularLocation>
    <subcellularLocation>
        <location evidence="2">Cytoplasm</location>
        <location evidence="2">Cytoskeleton</location>
    </subcellularLocation>
    <subcellularLocation>
        <location evidence="3">Lysosome</location>
    </subcellularLocation>
</comment>
<dbReference type="Gene3D" id="6.10.140.470">
    <property type="match status" value="1"/>
</dbReference>
<dbReference type="InterPro" id="IPR001060">
    <property type="entry name" value="FCH_dom"/>
</dbReference>
<dbReference type="PANTHER" id="PTHR15735:SF17">
    <property type="entry name" value="CDC42-INTERACTING PROTEIN 4"/>
    <property type="match status" value="1"/>
</dbReference>
<evidence type="ECO:0000256" key="4">
    <source>
        <dbReference type="ARBA" id="ARBA00004544"/>
    </source>
</evidence>
<feature type="coiled-coil region" evidence="17">
    <location>
        <begin position="107"/>
        <end position="159"/>
    </location>
</feature>
<reference evidence="21" key="3">
    <citation type="submission" date="2025-08" db="UniProtKB">
        <authorList>
            <consortium name="Ensembl"/>
        </authorList>
    </citation>
    <scope>IDENTIFICATION</scope>
</reference>
<dbReference type="SUPFAM" id="SSF50044">
    <property type="entry name" value="SH3-domain"/>
    <property type="match status" value="1"/>
</dbReference>
<dbReference type="SMART" id="SM00326">
    <property type="entry name" value="SH3"/>
    <property type="match status" value="1"/>
</dbReference>
<dbReference type="SMART" id="SM00055">
    <property type="entry name" value="FCH"/>
    <property type="match status" value="1"/>
</dbReference>
<accession>A0AAX7SNH2</accession>
<keyword evidence="12" id="KW-0472">Membrane</keyword>
<evidence type="ECO:0000259" key="19">
    <source>
        <dbReference type="PROSITE" id="PS51741"/>
    </source>
</evidence>
<evidence type="ECO:0000259" key="20">
    <source>
        <dbReference type="PROSITE" id="PS51860"/>
    </source>
</evidence>
<dbReference type="InterPro" id="IPR011072">
    <property type="entry name" value="HR1_rho-bd"/>
</dbReference>
<dbReference type="Pfam" id="PF00018">
    <property type="entry name" value="SH3_1"/>
    <property type="match status" value="1"/>
</dbReference>
<evidence type="ECO:0000256" key="12">
    <source>
        <dbReference type="ARBA" id="ARBA00023136"/>
    </source>
</evidence>
<evidence type="ECO:0000256" key="8">
    <source>
        <dbReference type="ARBA" id="ARBA00022490"/>
    </source>
</evidence>
<evidence type="ECO:0000256" key="16">
    <source>
        <dbReference type="PROSITE-ProRule" id="PRU01077"/>
    </source>
</evidence>
<evidence type="ECO:0000256" key="13">
    <source>
        <dbReference type="ARBA" id="ARBA00023212"/>
    </source>
</evidence>
<sequence>ALQHTALWMFDQYDVIDKHTQSGLDLLDRYIKFVKERSEIEQNYAKQLRNLTKKYAKRGNREDQDCKFSNHASFQEILNELNDYAGQRELIAENLITGICVDLLKKLQDFKQERKTHLADVKKAQQNLESSFKHLENTKKRYAKEWAEAEKASQQAEKAECEVYATKVDVEKAKQHAHARTHTAEECRNDYAAELQKYNKEQNNHYYTDIPQLLNKLQGMDERRIRSLADGYCKFSDIEKKVLPIISKCLEGISAAGTKVNEKQDSILVIEQHKSGFEPPADVDFEDYSQGIKSATSESSLNPPKVRGLIWPFSKKHKVNLYRTLLFCIDQKKITDKPIKDYSHLPPEQRKKRLQTKIDDIHKDLQKAQDQSEALEKMKGVYEQNPQMGDPSSLEPRILEMTKDMGRLRGELAKYETWLSEALGGEESPFPVNNNTDNLFFFHLRTSMSSRVTHDPDANIYAEFDEEFDEIESPIGQCTALYSFEGNSEGTVSIKEGELLSIMEEDKGDGWMRVLRASGDEGYIPSSYVKLAS</sequence>
<keyword evidence="10 16" id="KW-0175">Coiled coil</keyword>
<dbReference type="GO" id="GO:0006897">
    <property type="term" value="P:endocytosis"/>
    <property type="evidence" value="ECO:0007669"/>
    <property type="project" value="UniProtKB-KW"/>
</dbReference>
<dbReference type="GO" id="GO:0005764">
    <property type="term" value="C:lysosome"/>
    <property type="evidence" value="ECO:0007669"/>
    <property type="project" value="UniProtKB-SubCell"/>
</dbReference>
<feature type="domain" description="SH3" evidence="18">
    <location>
        <begin position="473"/>
        <end position="533"/>
    </location>
</feature>
<reference evidence="21" key="4">
    <citation type="submission" date="2025-09" db="UniProtKB">
        <authorList>
            <consortium name="Ensembl"/>
        </authorList>
    </citation>
    <scope>IDENTIFICATION</scope>
</reference>
<dbReference type="PROSITE" id="PS51860">
    <property type="entry name" value="REM_1"/>
    <property type="match status" value="1"/>
</dbReference>
<evidence type="ECO:0000256" key="1">
    <source>
        <dbReference type="ARBA" id="ARBA00004236"/>
    </source>
</evidence>
<dbReference type="GO" id="GO:0005856">
    <property type="term" value="C:cytoskeleton"/>
    <property type="evidence" value="ECO:0007669"/>
    <property type="project" value="UniProtKB-SubCell"/>
</dbReference>
<evidence type="ECO:0000256" key="2">
    <source>
        <dbReference type="ARBA" id="ARBA00004245"/>
    </source>
</evidence>
<reference evidence="22" key="2">
    <citation type="submission" date="2023-03" db="EMBL/GenBank/DDBJ databases">
        <authorList>
            <consortium name="Wellcome Sanger Institute Data Sharing"/>
        </authorList>
    </citation>
    <scope>NUCLEOTIDE SEQUENCE [LARGE SCALE GENOMIC DNA]</scope>
</reference>